<gene>
    <name evidence="1" type="ORF">FPZ47_03790</name>
</gene>
<evidence type="ECO:0000313" key="2">
    <source>
        <dbReference type="Proteomes" id="UP000320513"/>
    </source>
</evidence>
<dbReference type="OrthoDB" id="4828144at2"/>
<evidence type="ECO:0000313" key="1">
    <source>
        <dbReference type="EMBL" id="TVS91722.1"/>
    </source>
</evidence>
<accession>A0A557XZP1</accession>
<dbReference type="Gene3D" id="3.30.160.240">
    <property type="entry name" value="Rv1738"/>
    <property type="match status" value="1"/>
</dbReference>
<dbReference type="RefSeq" id="WP_144946212.1">
    <property type="nucleotide sequence ID" value="NZ_VMQU01000009.1"/>
</dbReference>
<name>A0A557XZP1_9MYCO</name>
<proteinExistence type="predicted"/>
<dbReference type="InterPro" id="IPR038070">
    <property type="entry name" value="Rv2632c-like_sf"/>
</dbReference>
<dbReference type="SUPFAM" id="SSF143212">
    <property type="entry name" value="Rv2632c-like"/>
    <property type="match status" value="1"/>
</dbReference>
<organism evidence="1 2">
    <name type="scientific">Mycobacterium helveticum</name>
    <dbReference type="NCBI Taxonomy" id="2592811"/>
    <lineage>
        <taxon>Bacteria</taxon>
        <taxon>Bacillati</taxon>
        <taxon>Actinomycetota</taxon>
        <taxon>Actinomycetes</taxon>
        <taxon>Mycobacteriales</taxon>
        <taxon>Mycobacteriaceae</taxon>
        <taxon>Mycobacterium</taxon>
    </lineage>
</organism>
<dbReference type="AlphaFoldDB" id="A0A557XZP1"/>
<protein>
    <submittedName>
        <fullName evidence="1">DUF1876 domain-containing protein</fullName>
    </submittedName>
</protein>
<dbReference type="Proteomes" id="UP000320513">
    <property type="component" value="Unassembled WGS sequence"/>
</dbReference>
<dbReference type="InterPro" id="IPR015057">
    <property type="entry name" value="Rv2632c-like"/>
</dbReference>
<sequence length="93" mass="10022">MTANDEGGTTCHIDVLIDEHEERTRARARLSWAGTRLVGIGLARLDPRDEPVAKIGDELAIARALSDLANQLFALTSTDIAASTHQPVTGLHH</sequence>
<comment type="caution">
    <text evidence="1">The sequence shown here is derived from an EMBL/GenBank/DDBJ whole genome shotgun (WGS) entry which is preliminary data.</text>
</comment>
<dbReference type="EMBL" id="VMQU01000009">
    <property type="protein sequence ID" value="TVS91722.1"/>
    <property type="molecule type" value="Genomic_DNA"/>
</dbReference>
<dbReference type="Pfam" id="PF08962">
    <property type="entry name" value="Rv2632c-like"/>
    <property type="match status" value="1"/>
</dbReference>
<reference evidence="1 2" key="1">
    <citation type="submission" date="2019-07" db="EMBL/GenBank/DDBJ databases">
        <title>New Mycobacterium species.</title>
        <authorList>
            <person name="Tortoli E."/>
            <person name="Ghielmetti G."/>
            <person name="Friedel U."/>
            <person name="Trovato A."/>
        </authorList>
    </citation>
    <scope>NUCLEOTIDE SEQUENCE [LARGE SCALE GENOMIC DNA]</scope>
    <source>
        <strain evidence="1 2">16-83</strain>
    </source>
</reference>
<keyword evidence="2" id="KW-1185">Reference proteome</keyword>